<sequence length="111" mass="12622">MSSINFKNGPQVGKYKVDIQGFEQIVLPELNRKSSDVDVFLIDEIGKMECFSQKFVDAILRILDDNVPVVATVALKGNGFIAEVKSRKDIRLIEITYKNRDYIVDEIVGWL</sequence>
<comment type="caution">
    <text evidence="4">The sequence shown here is derived from an EMBL/GenBank/DDBJ whole genome shotgun (WGS) entry which is preliminary data.</text>
</comment>
<evidence type="ECO:0008006" key="6">
    <source>
        <dbReference type="Google" id="ProtNLM"/>
    </source>
</evidence>
<evidence type="ECO:0000256" key="2">
    <source>
        <dbReference type="ARBA" id="ARBA00022801"/>
    </source>
</evidence>
<dbReference type="Pfam" id="PF03266">
    <property type="entry name" value="NTPase_1"/>
    <property type="match status" value="1"/>
</dbReference>
<dbReference type="Gene3D" id="3.40.50.300">
    <property type="entry name" value="P-loop containing nucleotide triphosphate hydrolases"/>
    <property type="match status" value="1"/>
</dbReference>
<reference evidence="4 5" key="1">
    <citation type="journal article" date="2016" name="Nat. Commun.">
        <title>Thousands of microbial genomes shed light on interconnected biogeochemical processes in an aquifer system.</title>
        <authorList>
            <person name="Anantharaman K."/>
            <person name="Brown C.T."/>
            <person name="Hug L.A."/>
            <person name="Sharon I."/>
            <person name="Castelle C.J."/>
            <person name="Probst A.J."/>
            <person name="Thomas B.C."/>
            <person name="Singh A."/>
            <person name="Wilkins M.J."/>
            <person name="Karaoz U."/>
            <person name="Brodie E.L."/>
            <person name="Williams K.H."/>
            <person name="Hubbard S.S."/>
            <person name="Banfield J.F."/>
        </authorList>
    </citation>
    <scope>NUCLEOTIDE SEQUENCE [LARGE SCALE GENOMIC DNA]</scope>
</reference>
<keyword evidence="1" id="KW-0547">Nucleotide-binding</keyword>
<protein>
    <recommendedName>
        <fullName evidence="6">AAA domain-containing protein</fullName>
    </recommendedName>
</protein>
<name>A0A1F7RJM6_9BACT</name>
<evidence type="ECO:0000256" key="1">
    <source>
        <dbReference type="ARBA" id="ARBA00022741"/>
    </source>
</evidence>
<dbReference type="EMBL" id="MGDD01000340">
    <property type="protein sequence ID" value="OGL41722.1"/>
    <property type="molecule type" value="Genomic_DNA"/>
</dbReference>
<dbReference type="GO" id="GO:0005524">
    <property type="term" value="F:ATP binding"/>
    <property type="evidence" value="ECO:0007669"/>
    <property type="project" value="UniProtKB-KW"/>
</dbReference>
<accession>A0A1F7RJM6</accession>
<evidence type="ECO:0000256" key="3">
    <source>
        <dbReference type="ARBA" id="ARBA00022840"/>
    </source>
</evidence>
<evidence type="ECO:0000313" key="5">
    <source>
        <dbReference type="Proteomes" id="UP000179266"/>
    </source>
</evidence>
<proteinExistence type="predicted"/>
<dbReference type="Proteomes" id="UP000179266">
    <property type="component" value="Unassembled WGS sequence"/>
</dbReference>
<dbReference type="AlphaFoldDB" id="A0A1F7RJM6"/>
<dbReference type="InterPro" id="IPR004948">
    <property type="entry name" value="Nuc-triphosphatase_THEP1"/>
</dbReference>
<gene>
    <name evidence="4" type="ORF">A2161_02540</name>
</gene>
<dbReference type="SUPFAM" id="SSF52540">
    <property type="entry name" value="P-loop containing nucleoside triphosphate hydrolases"/>
    <property type="match status" value="1"/>
</dbReference>
<dbReference type="InterPro" id="IPR027417">
    <property type="entry name" value="P-loop_NTPase"/>
</dbReference>
<dbReference type="PANTHER" id="PTHR43146:SF1">
    <property type="entry name" value="CANCER-RELATED NUCLEOSIDE-TRIPHOSPHATASE"/>
    <property type="match status" value="1"/>
</dbReference>
<keyword evidence="3" id="KW-0067">ATP-binding</keyword>
<organism evidence="4 5">
    <name type="scientific">Candidatus Schekmanbacteria bacterium RBG_13_48_7</name>
    <dbReference type="NCBI Taxonomy" id="1817878"/>
    <lineage>
        <taxon>Bacteria</taxon>
        <taxon>Candidatus Schekmaniibacteriota</taxon>
    </lineage>
</organism>
<keyword evidence="2" id="KW-0378">Hydrolase</keyword>
<dbReference type="PANTHER" id="PTHR43146">
    <property type="entry name" value="CANCER-RELATED NUCLEOSIDE-TRIPHOSPHATASE"/>
    <property type="match status" value="1"/>
</dbReference>
<evidence type="ECO:0000313" key="4">
    <source>
        <dbReference type="EMBL" id="OGL41722.1"/>
    </source>
</evidence>
<dbReference type="GO" id="GO:0017111">
    <property type="term" value="F:ribonucleoside triphosphate phosphatase activity"/>
    <property type="evidence" value="ECO:0007669"/>
    <property type="project" value="InterPro"/>
</dbReference>